<dbReference type="Gene3D" id="3.40.50.720">
    <property type="entry name" value="NAD(P)-binding Rossmann-like Domain"/>
    <property type="match status" value="1"/>
</dbReference>
<reference evidence="2 3" key="1">
    <citation type="submission" date="2020-05" db="EMBL/GenBank/DDBJ databases">
        <title>MicrobeNet Type strains.</title>
        <authorList>
            <person name="Nicholson A.C."/>
        </authorList>
    </citation>
    <scope>NUCLEOTIDE SEQUENCE [LARGE SCALE GENOMIC DNA]</scope>
    <source>
        <strain evidence="2 3">JCM 3224</strain>
    </source>
</reference>
<dbReference type="NCBIfam" id="NF004846">
    <property type="entry name" value="PRK06197.1"/>
    <property type="match status" value="1"/>
</dbReference>
<dbReference type="Pfam" id="PF00106">
    <property type="entry name" value="adh_short"/>
    <property type="match status" value="1"/>
</dbReference>
<dbReference type="CDD" id="cd05327">
    <property type="entry name" value="retinol-DH_like_SDR_c_like"/>
    <property type="match status" value="1"/>
</dbReference>
<evidence type="ECO:0000313" key="3">
    <source>
        <dbReference type="Proteomes" id="UP000586827"/>
    </source>
</evidence>
<dbReference type="PANTHER" id="PTHR43157">
    <property type="entry name" value="PHOSPHATIDYLINOSITOL-GLYCAN BIOSYNTHESIS CLASS F PROTEIN-RELATED"/>
    <property type="match status" value="1"/>
</dbReference>
<dbReference type="PANTHER" id="PTHR43157:SF31">
    <property type="entry name" value="PHOSPHATIDYLINOSITOL-GLYCAN BIOSYNTHESIS CLASS F PROTEIN"/>
    <property type="match status" value="1"/>
</dbReference>
<keyword evidence="1" id="KW-0560">Oxidoreductase</keyword>
<dbReference type="EMBL" id="JABELX010000006">
    <property type="protein sequence ID" value="NNH71658.1"/>
    <property type="molecule type" value="Genomic_DNA"/>
</dbReference>
<comment type="caution">
    <text evidence="2">The sequence shown here is derived from an EMBL/GenBank/DDBJ whole genome shotgun (WGS) entry which is preliminary data.</text>
</comment>
<evidence type="ECO:0000256" key="1">
    <source>
        <dbReference type="ARBA" id="ARBA00023002"/>
    </source>
</evidence>
<accession>A0A849C1U0</accession>
<organism evidence="2 3">
    <name type="scientific">Nocardia uniformis</name>
    <dbReference type="NCBI Taxonomy" id="53432"/>
    <lineage>
        <taxon>Bacteria</taxon>
        <taxon>Bacillati</taxon>
        <taxon>Actinomycetota</taxon>
        <taxon>Actinomycetes</taxon>
        <taxon>Mycobacteriales</taxon>
        <taxon>Nocardiaceae</taxon>
        <taxon>Nocardia</taxon>
    </lineage>
</organism>
<dbReference type="InterPro" id="IPR002347">
    <property type="entry name" value="SDR_fam"/>
</dbReference>
<dbReference type="AlphaFoldDB" id="A0A849C1U0"/>
<dbReference type="Proteomes" id="UP000586827">
    <property type="component" value="Unassembled WGS sequence"/>
</dbReference>
<evidence type="ECO:0000313" key="2">
    <source>
        <dbReference type="EMBL" id="NNH71658.1"/>
    </source>
</evidence>
<dbReference type="SUPFAM" id="SSF51735">
    <property type="entry name" value="NAD(P)-binding Rossmann-fold domains"/>
    <property type="match status" value="1"/>
</dbReference>
<protein>
    <submittedName>
        <fullName evidence="2">SDR family NAD(P)-dependent oxidoreductase</fullName>
    </submittedName>
</protein>
<name>A0A849C1U0_9NOCA</name>
<dbReference type="PRINTS" id="PR00081">
    <property type="entry name" value="GDHRDH"/>
</dbReference>
<dbReference type="InterPro" id="IPR036291">
    <property type="entry name" value="NAD(P)-bd_dom_sf"/>
</dbReference>
<proteinExistence type="predicted"/>
<dbReference type="RefSeq" id="WP_067519762.1">
    <property type="nucleotide sequence ID" value="NZ_JABELX010000006.1"/>
</dbReference>
<sequence length="293" mass="31650">MSGWDIADIPDLAGRTYIVTGANGGLGAVATRALVDAGARVIMACRNEVKAHAVANRMGERAQVRRLDLADLASVREFADSIDSVDVLINNAGVMAVPQRRTADGFEMQIGTNHLGHFALTGLLLDKVRERVVTVSSGAHSIGKIDLADLNWERRRYQRWAAYGQAKLANLMFAYELQRRLTAAGSSKLSVAAHPGYAATDLQSHTESAMDFLMSIGNRLFAQSAEMGALPTLFAATAEVQPGAYYGPTGLRGLRGHPGRSGCSSASRDEMTARRLWELSEQLTKVSFPFARK</sequence>
<dbReference type="GO" id="GO:0016491">
    <property type="term" value="F:oxidoreductase activity"/>
    <property type="evidence" value="ECO:0007669"/>
    <property type="project" value="UniProtKB-KW"/>
</dbReference>
<keyword evidence="3" id="KW-1185">Reference proteome</keyword>
<gene>
    <name evidence="2" type="ORF">HLB23_17625</name>
</gene>